<evidence type="ECO:0000313" key="6">
    <source>
        <dbReference type="EMBL" id="MBI6875640.1"/>
    </source>
</evidence>
<dbReference type="InterPro" id="IPR059052">
    <property type="entry name" value="HH_YbhG-like"/>
</dbReference>
<dbReference type="InterPro" id="IPR058637">
    <property type="entry name" value="YknX-like_C"/>
</dbReference>
<dbReference type="Gene3D" id="2.40.420.20">
    <property type="match status" value="1"/>
</dbReference>
<dbReference type="PANTHER" id="PTHR30469">
    <property type="entry name" value="MULTIDRUG RESISTANCE PROTEIN MDTA"/>
    <property type="match status" value="1"/>
</dbReference>
<dbReference type="Gene3D" id="1.10.287.470">
    <property type="entry name" value="Helix hairpin bin"/>
    <property type="match status" value="1"/>
</dbReference>
<evidence type="ECO:0000259" key="4">
    <source>
        <dbReference type="Pfam" id="PF25881"/>
    </source>
</evidence>
<dbReference type="RefSeq" id="WP_211144982.1">
    <property type="nucleotide sequence ID" value="NZ_JAEEGB010000049.1"/>
</dbReference>
<evidence type="ECO:0000313" key="7">
    <source>
        <dbReference type="Proteomes" id="UP000622687"/>
    </source>
</evidence>
<dbReference type="Pfam" id="PF25989">
    <property type="entry name" value="YknX_C"/>
    <property type="match status" value="1"/>
</dbReference>
<dbReference type="NCBIfam" id="TIGR01730">
    <property type="entry name" value="RND_mfp"/>
    <property type="match status" value="1"/>
</dbReference>
<reference evidence="6" key="1">
    <citation type="submission" date="2020-12" db="EMBL/GenBank/DDBJ databases">
        <title>Clostridium thailandense sp. nov., a novel acetogenic bacterium isolated from peat land soil in Thailand.</title>
        <authorList>
            <person name="Chaikitkaew S."/>
            <person name="Birkeland N.K."/>
        </authorList>
    </citation>
    <scope>NUCLEOTIDE SEQUENCE</scope>
    <source>
        <strain evidence="6">DSM 17425</strain>
    </source>
</reference>
<dbReference type="InterPro" id="IPR006143">
    <property type="entry name" value="RND_pump_MFP"/>
</dbReference>
<organism evidence="6 7">
    <name type="scientific">Clostridium aciditolerans</name>
    <dbReference type="NCBI Taxonomy" id="339861"/>
    <lineage>
        <taxon>Bacteria</taxon>
        <taxon>Bacillati</taxon>
        <taxon>Bacillota</taxon>
        <taxon>Clostridia</taxon>
        <taxon>Eubacteriales</taxon>
        <taxon>Clostridiaceae</taxon>
        <taxon>Clostridium</taxon>
    </lineage>
</organism>
<comment type="caution">
    <text evidence="6">The sequence shown here is derived from an EMBL/GenBank/DDBJ whole genome shotgun (WGS) entry which is preliminary data.</text>
</comment>
<evidence type="ECO:0000259" key="5">
    <source>
        <dbReference type="Pfam" id="PF25989"/>
    </source>
</evidence>
<feature type="signal peptide" evidence="3">
    <location>
        <begin position="1"/>
        <end position="23"/>
    </location>
</feature>
<keyword evidence="3" id="KW-0732">Signal</keyword>
<keyword evidence="2" id="KW-0175">Coiled coil</keyword>
<feature type="chain" id="PRO_5037864146" evidence="3">
    <location>
        <begin position="24"/>
        <end position="409"/>
    </location>
</feature>
<dbReference type="EMBL" id="JAEEGB010000049">
    <property type="protein sequence ID" value="MBI6875640.1"/>
    <property type="molecule type" value="Genomic_DNA"/>
</dbReference>
<feature type="domain" description="YbhG-like alpha-helical hairpin" evidence="4">
    <location>
        <begin position="91"/>
        <end position="218"/>
    </location>
</feature>
<dbReference type="PANTHER" id="PTHR30469:SF20">
    <property type="entry name" value="EFFLUX RND TRANSPORTER PERIPLASMIC ADAPTOR SUBUNIT"/>
    <property type="match status" value="1"/>
</dbReference>
<gene>
    <name evidence="6" type="ORF">I6U51_23505</name>
</gene>
<keyword evidence="7" id="KW-1185">Reference proteome</keyword>
<dbReference type="GO" id="GO:0015562">
    <property type="term" value="F:efflux transmembrane transporter activity"/>
    <property type="evidence" value="ECO:0007669"/>
    <property type="project" value="TreeGrafter"/>
</dbReference>
<dbReference type="Proteomes" id="UP000622687">
    <property type="component" value="Unassembled WGS sequence"/>
</dbReference>
<proteinExistence type="inferred from homology"/>
<name>A0A934M605_9CLOT</name>
<dbReference type="Pfam" id="PF25881">
    <property type="entry name" value="HH_YBHG"/>
    <property type="match status" value="1"/>
</dbReference>
<protein>
    <submittedName>
        <fullName evidence="6">Efflux RND transporter periplasmic adaptor subunit</fullName>
    </submittedName>
</protein>
<evidence type="ECO:0000256" key="1">
    <source>
        <dbReference type="ARBA" id="ARBA00009477"/>
    </source>
</evidence>
<dbReference type="AlphaFoldDB" id="A0A934M605"/>
<accession>A0A934M605</accession>
<feature type="coiled-coil region" evidence="2">
    <location>
        <begin position="93"/>
        <end position="184"/>
    </location>
</feature>
<evidence type="ECO:0000256" key="2">
    <source>
        <dbReference type="SAM" id="Coils"/>
    </source>
</evidence>
<sequence>MTYKKVCSIVLLTVMLTTLTACGKSTNTSSELKEVKVQKVKKENVSNLSQLSGTLQPLQEATVSFEVSGRINSLNVQEGTTVNVDDILASVDSKDYELQVQQAQANVDKAQAVLSQTVKGARAQQLAEANLKLQQSETDYNQAVTDFKRSESLYKSGYISQSDYEKSQNSLSSAERNRDTVKQAYSLTAEGATEEEKQQANSAYAQTLSIKGQAELALSKTSLKSPIKGVIISKYIYQGQLVSAGTAAYKIGDIDKLKVTLPVPDYEISSWKTGDKVSLNLYNESMDGQVTNIFSATNESTGSINVEVTIDNAKHNWRPGQVVTCDHKTDNGDAIFVPKEAVISSGSSTPYVFLLKDNKAVKTDVKIGELKNNKLEITSGINEAESIIIEGADRLSNGDKVKALESDNK</sequence>
<comment type="similarity">
    <text evidence="1">Belongs to the membrane fusion protein (MFP) (TC 8.A.1) family.</text>
</comment>
<dbReference type="Gene3D" id="2.40.30.170">
    <property type="match status" value="1"/>
</dbReference>
<dbReference type="SUPFAM" id="SSF111369">
    <property type="entry name" value="HlyD-like secretion proteins"/>
    <property type="match status" value="1"/>
</dbReference>
<dbReference type="GO" id="GO:1990281">
    <property type="term" value="C:efflux pump complex"/>
    <property type="evidence" value="ECO:0007669"/>
    <property type="project" value="TreeGrafter"/>
</dbReference>
<dbReference type="Gene3D" id="2.40.50.100">
    <property type="match status" value="2"/>
</dbReference>
<evidence type="ECO:0000256" key="3">
    <source>
        <dbReference type="SAM" id="SignalP"/>
    </source>
</evidence>
<feature type="domain" description="YknX-like C-terminal permuted SH3-like" evidence="5">
    <location>
        <begin position="335"/>
        <end position="402"/>
    </location>
</feature>
<dbReference type="PROSITE" id="PS51257">
    <property type="entry name" value="PROKAR_LIPOPROTEIN"/>
    <property type="match status" value="1"/>
</dbReference>